<reference evidence="2" key="1">
    <citation type="submission" date="2017-04" db="EMBL/GenBank/DDBJ databases">
        <authorList>
            <person name="Varghese N."/>
            <person name="Submissions S."/>
        </authorList>
    </citation>
    <scope>NUCLEOTIDE SEQUENCE [LARGE SCALE GENOMIC DNA]</scope>
    <source>
        <strain evidence="2">Dd16</strain>
    </source>
</reference>
<protein>
    <submittedName>
        <fullName evidence="1">Methyltransferase domain-containing protein</fullName>
    </submittedName>
</protein>
<name>A0A1X7GEQ0_9SPHN</name>
<dbReference type="Gene3D" id="3.40.50.150">
    <property type="entry name" value="Vaccinia Virus protein VP39"/>
    <property type="match status" value="1"/>
</dbReference>
<dbReference type="STRING" id="941907.SAMN06295910_1647"/>
<sequence>MTSREATGLLPRALHGFRPSRSLRDWASLLTFAPITAPFLLKSLYGGTEDQRHALLDRIGLPHDALPHLGSWKADVGLLNLLVDHILAEKPQVVVEFGAGASTLVIAKAMQMAGGGTHIAFDQHGDFVEATGRWLADHGLEADLRAVPLVPAPGGWPGLWYDHEPLPDAIDLLVVDGPPWTIHPLTRGAAGTLLGRLNPGGAVILDDAARPGERVIARRWRRMWPDFDFRFDGRGSKGALIGRRVA</sequence>
<dbReference type="Proteomes" id="UP000192934">
    <property type="component" value="Chromosome I"/>
</dbReference>
<evidence type="ECO:0000313" key="2">
    <source>
        <dbReference type="Proteomes" id="UP000192934"/>
    </source>
</evidence>
<dbReference type="GO" id="GO:0008168">
    <property type="term" value="F:methyltransferase activity"/>
    <property type="evidence" value="ECO:0007669"/>
    <property type="project" value="UniProtKB-KW"/>
</dbReference>
<dbReference type="RefSeq" id="WP_085218332.1">
    <property type="nucleotide sequence ID" value="NZ_LT840185.1"/>
</dbReference>
<dbReference type="OrthoDB" id="823440at2"/>
<dbReference type="SUPFAM" id="SSF53335">
    <property type="entry name" value="S-adenosyl-L-methionine-dependent methyltransferases"/>
    <property type="match status" value="1"/>
</dbReference>
<dbReference type="AlphaFoldDB" id="A0A1X7GEQ0"/>
<dbReference type="GO" id="GO:0032259">
    <property type="term" value="P:methylation"/>
    <property type="evidence" value="ECO:0007669"/>
    <property type="project" value="UniProtKB-KW"/>
</dbReference>
<evidence type="ECO:0000313" key="1">
    <source>
        <dbReference type="EMBL" id="SMF68687.1"/>
    </source>
</evidence>
<keyword evidence="2" id="KW-1185">Reference proteome</keyword>
<gene>
    <name evidence="1" type="ORF">SAMN06295910_1647</name>
</gene>
<dbReference type="EMBL" id="LT840185">
    <property type="protein sequence ID" value="SMF68687.1"/>
    <property type="molecule type" value="Genomic_DNA"/>
</dbReference>
<proteinExistence type="predicted"/>
<accession>A0A1X7GEQ0</accession>
<dbReference type="InterPro" id="IPR029063">
    <property type="entry name" value="SAM-dependent_MTases_sf"/>
</dbReference>
<dbReference type="Pfam" id="PF13578">
    <property type="entry name" value="Methyltransf_24"/>
    <property type="match status" value="1"/>
</dbReference>
<organism evidence="1 2">
    <name type="scientific">Allosphingosinicella indica</name>
    <dbReference type="NCBI Taxonomy" id="941907"/>
    <lineage>
        <taxon>Bacteria</taxon>
        <taxon>Pseudomonadati</taxon>
        <taxon>Pseudomonadota</taxon>
        <taxon>Alphaproteobacteria</taxon>
        <taxon>Sphingomonadales</taxon>
        <taxon>Sphingomonadaceae</taxon>
        <taxon>Allosphingosinicella</taxon>
    </lineage>
</organism>
<keyword evidence="1" id="KW-0808">Transferase</keyword>
<keyword evidence="1" id="KW-0489">Methyltransferase</keyword>